<keyword evidence="3" id="KW-0732">Signal</keyword>
<reference evidence="4" key="1">
    <citation type="journal article" date="2020" name="Stud. Mycol.">
        <title>101 Dothideomycetes genomes: a test case for predicting lifestyles and emergence of pathogens.</title>
        <authorList>
            <person name="Haridas S."/>
            <person name="Albert R."/>
            <person name="Binder M."/>
            <person name="Bloem J."/>
            <person name="Labutti K."/>
            <person name="Salamov A."/>
            <person name="Andreopoulos B."/>
            <person name="Baker S."/>
            <person name="Barry K."/>
            <person name="Bills G."/>
            <person name="Bluhm B."/>
            <person name="Cannon C."/>
            <person name="Castanera R."/>
            <person name="Culley D."/>
            <person name="Daum C."/>
            <person name="Ezra D."/>
            <person name="Gonzalez J."/>
            <person name="Henrissat B."/>
            <person name="Kuo A."/>
            <person name="Liang C."/>
            <person name="Lipzen A."/>
            <person name="Lutzoni F."/>
            <person name="Magnuson J."/>
            <person name="Mondo S."/>
            <person name="Nolan M."/>
            <person name="Ohm R."/>
            <person name="Pangilinan J."/>
            <person name="Park H.-J."/>
            <person name="Ramirez L."/>
            <person name="Alfaro M."/>
            <person name="Sun H."/>
            <person name="Tritt A."/>
            <person name="Yoshinaga Y."/>
            <person name="Zwiers L.-H."/>
            <person name="Turgeon B."/>
            <person name="Goodwin S."/>
            <person name="Spatafora J."/>
            <person name="Crous P."/>
            <person name="Grigoriev I."/>
        </authorList>
    </citation>
    <scope>NUCLEOTIDE SEQUENCE</scope>
    <source>
        <strain evidence="4">CBS 130266</strain>
    </source>
</reference>
<comment type="similarity">
    <text evidence="1">Belongs to the glycosyl hydrolase 1 family.</text>
</comment>
<protein>
    <submittedName>
        <fullName evidence="4">Glycoside hydrolase</fullName>
    </submittedName>
</protein>
<dbReference type="Gene3D" id="3.20.20.80">
    <property type="entry name" value="Glycosidases"/>
    <property type="match status" value="1"/>
</dbReference>
<feature type="chain" id="PRO_5040423622" evidence="3">
    <location>
        <begin position="26"/>
        <end position="608"/>
    </location>
</feature>
<evidence type="ECO:0000313" key="4">
    <source>
        <dbReference type="EMBL" id="KAF2436903.1"/>
    </source>
</evidence>
<evidence type="ECO:0000256" key="2">
    <source>
        <dbReference type="SAM" id="MobiDB-lite"/>
    </source>
</evidence>
<dbReference type="PRINTS" id="PR00131">
    <property type="entry name" value="GLHYDRLASE1"/>
</dbReference>
<sequence>MLEMANCQLIHLALLLLLSPIPTSAHPRPQFQDTDPTSITPTSTATFVNPPGYKTTTYAPLATPFKYNHTSANLAALWNQVGPIAPRKHNTLPNDPAASTAELDTFPQPGEQFHPLVPSRDANLTSKKLPRSFMWGVSSSAYQIEGAAAADGKGPSIWDLLSHRPPGFVQDNSTGDVVAEHYYLYKQDIRRLKLLGIPAFSPSISWPRIFPFGTGAVNEAAVAHYDDVIQELLFRGITPVLTLFHWDTPLALFNEYGAWSSPRIVDDFFNYAKFVIMRYDKYVPIWFTINEPQYCNWQYSTYPDDGTYWPKYGNWTDDKVGKARRRFLCGHHTLLAHAKVAKWYKEEFKGKGRITFKNSGNYYEARDVNLPNDVLSAKRSVDFSIGWFGGPWTDGDYPPSLKTTLGDILPTFTPSEKALIKGSCDFYAIDAYTAYTAYGSDNDIQCTNDTFNAAWPECAPSSQMGGNQFPLGPSSDPGASWLRSTPAGLRKYLKFITKELFPTVPDIVVSEFGFAEPFESSLTKMEDILWDLRRADYYQGFLDAILQSILYDNVNVTGAWAWSIYDNFEWNSGLSTRFGLQYVNYTDLSRTPKASMFQLKSWFREHAQ</sequence>
<dbReference type="SUPFAM" id="SSF51445">
    <property type="entry name" value="(Trans)glycosidases"/>
    <property type="match status" value="1"/>
</dbReference>
<dbReference type="Proteomes" id="UP000800235">
    <property type="component" value="Unassembled WGS sequence"/>
</dbReference>
<dbReference type="EMBL" id="MU007009">
    <property type="protein sequence ID" value="KAF2436903.1"/>
    <property type="molecule type" value="Genomic_DNA"/>
</dbReference>
<feature type="signal peptide" evidence="3">
    <location>
        <begin position="1"/>
        <end position="25"/>
    </location>
</feature>
<keyword evidence="4" id="KW-0378">Hydrolase</keyword>
<dbReference type="Pfam" id="PF00232">
    <property type="entry name" value="Glyco_hydro_1"/>
    <property type="match status" value="1"/>
</dbReference>
<evidence type="ECO:0000256" key="3">
    <source>
        <dbReference type="SAM" id="SignalP"/>
    </source>
</evidence>
<dbReference type="InterPro" id="IPR033132">
    <property type="entry name" value="GH_1_N_CS"/>
</dbReference>
<dbReference type="InterPro" id="IPR001360">
    <property type="entry name" value="Glyco_hydro_1"/>
</dbReference>
<dbReference type="PANTHER" id="PTHR10353:SF53">
    <property type="entry name" value="BETA-1,4-GLUCOSIDASE (EUROFUNG)"/>
    <property type="match status" value="1"/>
</dbReference>
<evidence type="ECO:0000256" key="1">
    <source>
        <dbReference type="RuleBase" id="RU003690"/>
    </source>
</evidence>
<name>A0A9P4P4U2_9PEZI</name>
<gene>
    <name evidence="4" type="ORF">EJ08DRAFT_6388</name>
</gene>
<comment type="caution">
    <text evidence="4">The sequence shown here is derived from an EMBL/GenBank/DDBJ whole genome shotgun (WGS) entry which is preliminary data.</text>
</comment>
<dbReference type="PANTHER" id="PTHR10353">
    <property type="entry name" value="GLYCOSYL HYDROLASE"/>
    <property type="match status" value="1"/>
</dbReference>
<dbReference type="AlphaFoldDB" id="A0A9P4P4U2"/>
<accession>A0A9P4P4U2</accession>
<feature type="region of interest" description="Disordered" evidence="2">
    <location>
        <begin position="94"/>
        <end position="122"/>
    </location>
</feature>
<keyword evidence="5" id="KW-1185">Reference proteome</keyword>
<proteinExistence type="inferred from homology"/>
<organism evidence="4 5">
    <name type="scientific">Tothia fuscella</name>
    <dbReference type="NCBI Taxonomy" id="1048955"/>
    <lineage>
        <taxon>Eukaryota</taxon>
        <taxon>Fungi</taxon>
        <taxon>Dikarya</taxon>
        <taxon>Ascomycota</taxon>
        <taxon>Pezizomycotina</taxon>
        <taxon>Dothideomycetes</taxon>
        <taxon>Pleosporomycetidae</taxon>
        <taxon>Venturiales</taxon>
        <taxon>Cylindrosympodiaceae</taxon>
        <taxon>Tothia</taxon>
    </lineage>
</organism>
<dbReference type="GO" id="GO:0008422">
    <property type="term" value="F:beta-glucosidase activity"/>
    <property type="evidence" value="ECO:0007669"/>
    <property type="project" value="TreeGrafter"/>
</dbReference>
<dbReference type="InterPro" id="IPR017853">
    <property type="entry name" value="GH"/>
</dbReference>
<dbReference type="GO" id="GO:0005975">
    <property type="term" value="P:carbohydrate metabolic process"/>
    <property type="evidence" value="ECO:0007669"/>
    <property type="project" value="InterPro"/>
</dbReference>
<dbReference type="OrthoDB" id="65569at2759"/>
<dbReference type="PROSITE" id="PS00653">
    <property type="entry name" value="GLYCOSYL_HYDROL_F1_2"/>
    <property type="match status" value="1"/>
</dbReference>
<evidence type="ECO:0000313" key="5">
    <source>
        <dbReference type="Proteomes" id="UP000800235"/>
    </source>
</evidence>